<keyword evidence="1" id="KW-1133">Transmembrane helix</keyword>
<dbReference type="InterPro" id="IPR007321">
    <property type="entry name" value="Transposase_28"/>
</dbReference>
<keyword evidence="1" id="KW-0472">Membrane</keyword>
<accession>A0A0A9D193</accession>
<feature type="transmembrane region" description="Helical" evidence="1">
    <location>
        <begin position="172"/>
        <end position="192"/>
    </location>
</feature>
<dbReference type="AlphaFoldDB" id="A0A0A9D193"/>
<dbReference type="PANTHER" id="PTHR33026">
    <property type="entry name" value="OS06G0360600 PROTEIN"/>
    <property type="match status" value="1"/>
</dbReference>
<name>A0A0A9D193_ARUDO</name>
<evidence type="ECO:0000259" key="2">
    <source>
        <dbReference type="Pfam" id="PF04195"/>
    </source>
</evidence>
<dbReference type="EMBL" id="GBRH01215551">
    <property type="protein sequence ID" value="JAD82344.1"/>
    <property type="molecule type" value="Transcribed_RNA"/>
</dbReference>
<reference evidence="3" key="1">
    <citation type="submission" date="2014-09" db="EMBL/GenBank/DDBJ databases">
        <authorList>
            <person name="Magalhaes I.L.F."/>
            <person name="Oliveira U."/>
            <person name="Santos F.R."/>
            <person name="Vidigal T.H.D.A."/>
            <person name="Brescovit A.D."/>
            <person name="Santos A.J."/>
        </authorList>
    </citation>
    <scope>NUCLEOTIDE SEQUENCE</scope>
    <source>
        <tissue evidence="3">Shoot tissue taken approximately 20 cm above the soil surface</tissue>
    </source>
</reference>
<evidence type="ECO:0000313" key="3">
    <source>
        <dbReference type="EMBL" id="JAD82344.1"/>
    </source>
</evidence>
<reference evidence="3" key="2">
    <citation type="journal article" date="2015" name="Data Brief">
        <title>Shoot transcriptome of the giant reed, Arundo donax.</title>
        <authorList>
            <person name="Barrero R.A."/>
            <person name="Guerrero F.D."/>
            <person name="Moolhuijzen P."/>
            <person name="Goolsby J.A."/>
            <person name="Tidwell J."/>
            <person name="Bellgard S.E."/>
            <person name="Bellgard M.I."/>
        </authorList>
    </citation>
    <scope>NUCLEOTIDE SEQUENCE</scope>
    <source>
        <tissue evidence="3">Shoot tissue taken approximately 20 cm above the soil surface</tissue>
    </source>
</reference>
<feature type="transmembrane region" description="Helical" evidence="1">
    <location>
        <begin position="24"/>
        <end position="52"/>
    </location>
</feature>
<proteinExistence type="predicted"/>
<organism evidence="3">
    <name type="scientific">Arundo donax</name>
    <name type="common">Giant reed</name>
    <name type="synonym">Donax arundinaceus</name>
    <dbReference type="NCBI Taxonomy" id="35708"/>
    <lineage>
        <taxon>Eukaryota</taxon>
        <taxon>Viridiplantae</taxon>
        <taxon>Streptophyta</taxon>
        <taxon>Embryophyta</taxon>
        <taxon>Tracheophyta</taxon>
        <taxon>Spermatophyta</taxon>
        <taxon>Magnoliopsida</taxon>
        <taxon>Liliopsida</taxon>
        <taxon>Poales</taxon>
        <taxon>Poaceae</taxon>
        <taxon>PACMAD clade</taxon>
        <taxon>Arundinoideae</taxon>
        <taxon>Arundineae</taxon>
        <taxon>Arundo</taxon>
    </lineage>
</organism>
<feature type="domain" description="Transposase (putative) gypsy type" evidence="2">
    <location>
        <begin position="135"/>
        <end position="203"/>
    </location>
</feature>
<evidence type="ECO:0000256" key="1">
    <source>
        <dbReference type="SAM" id="Phobius"/>
    </source>
</evidence>
<keyword evidence="1" id="KW-0812">Transmembrane</keyword>
<feature type="transmembrane region" description="Helical" evidence="1">
    <location>
        <begin position="134"/>
        <end position="160"/>
    </location>
</feature>
<dbReference type="PANTHER" id="PTHR33026:SF7">
    <property type="entry name" value="OS03G0100275 PROTEIN"/>
    <property type="match status" value="1"/>
</dbReference>
<dbReference type="Pfam" id="PF04195">
    <property type="entry name" value="Transposase_28"/>
    <property type="match status" value="1"/>
</dbReference>
<protein>
    <recommendedName>
        <fullName evidence="2">Transposase (putative) gypsy type domain-containing protein</fullName>
    </recommendedName>
</protein>
<sequence length="211" mass="24193">MGRAFSTRKKQTHHSPTVAFSPKITLWIGEILCSHLPFLPSLLLCLFFFLALHRRTHIRTPPLLDLVPPRISIAMALSPKKYTVYPDQSKVWRVSTTSEEDLQELTVARILPSKSFDWRSAEGEDFPTPKTTEVVAFTSFFACGFALLVSSFFRGLLHFYRIELTHLNPNSILQIALFVHLCKAYIAIPPHFNLLRWLFYLRPQPSKAAPK</sequence>